<keyword evidence="2" id="KW-1185">Reference proteome</keyword>
<dbReference type="KEGG" id="sphi:TS85_15690"/>
<evidence type="ECO:0000313" key="2">
    <source>
        <dbReference type="Proteomes" id="UP000032300"/>
    </source>
</evidence>
<sequence length="195" mass="20848">MASRPDSAARAAIGADVRRECNFVFLDLLEGPIRVTDSPYPVTFAGTGDPDLDGHTFSAVDSRIVDVGPVKAKETGTDTVTLTLSGLAGIDDLTMTELGDRANFQGRDARLWKMMRDPATLAPIGAAWSYYTGYMSVPKISGDQDGQIVRLEVETYLGFFTQASGRTYLDQASFDPGDLSAELAIAIANGASQRS</sequence>
<dbReference type="OrthoDB" id="7555006at2"/>
<dbReference type="RefSeq" id="WP_044333500.1">
    <property type="nucleotide sequence ID" value="NZ_CP010836.1"/>
</dbReference>
<accession>A0A7U4LFW0</accession>
<dbReference type="Proteomes" id="UP000032300">
    <property type="component" value="Chromosome"/>
</dbReference>
<organism evidence="1 2">
    <name type="scientific">Sphingomonas hengshuiensis</name>
    <dbReference type="NCBI Taxonomy" id="1609977"/>
    <lineage>
        <taxon>Bacteria</taxon>
        <taxon>Pseudomonadati</taxon>
        <taxon>Pseudomonadota</taxon>
        <taxon>Alphaproteobacteria</taxon>
        <taxon>Sphingomonadales</taxon>
        <taxon>Sphingomonadaceae</taxon>
        <taxon>Sphingomonas</taxon>
    </lineage>
</organism>
<gene>
    <name evidence="1" type="ORF">TS85_15690</name>
</gene>
<protein>
    <submittedName>
        <fullName evidence="1">Uncharacterized protein</fullName>
    </submittedName>
</protein>
<name>A0A7U4LFW0_9SPHN</name>
<proteinExistence type="predicted"/>
<reference evidence="1 2" key="1">
    <citation type="journal article" date="2015" name="Int. J. Syst. Evol. Microbiol.">
        <title>Sphingomonas hengshuiensis sp. nov., isolated from lake wetland.</title>
        <authorList>
            <person name="Wei S."/>
            <person name="Wang T."/>
            <person name="Liu H."/>
            <person name="Zhang C."/>
            <person name="Guo J."/>
            <person name="Wang Q."/>
            <person name="Liang K."/>
            <person name="Zhang Z."/>
        </authorList>
    </citation>
    <scope>NUCLEOTIDE SEQUENCE [LARGE SCALE GENOMIC DNA]</scope>
    <source>
        <strain evidence="1 2">WHSC-8</strain>
    </source>
</reference>
<dbReference type="AlphaFoldDB" id="A0A7U4LFW0"/>
<reference evidence="1 2" key="2">
    <citation type="submission" date="2015-02" db="EMBL/GenBank/DDBJ databases">
        <title>The complete genome of Sphingomonas hengshuiensis sp. WHSC-8 isolated from soil of Hengshui Lake.</title>
        <authorList>
            <person name="Wei S."/>
            <person name="Guo J."/>
            <person name="Su C."/>
            <person name="Wu R."/>
            <person name="Zhang Z."/>
            <person name="Liang K."/>
            <person name="Li H."/>
            <person name="Wang T."/>
            <person name="Liu H."/>
            <person name="Zhang C."/>
            <person name="Li Z."/>
            <person name="Wang Q."/>
            <person name="Meng J."/>
        </authorList>
    </citation>
    <scope>NUCLEOTIDE SEQUENCE [LARGE SCALE GENOMIC DNA]</scope>
    <source>
        <strain evidence="1 2">WHSC-8</strain>
    </source>
</reference>
<evidence type="ECO:0000313" key="1">
    <source>
        <dbReference type="EMBL" id="AJP72924.1"/>
    </source>
</evidence>
<dbReference type="EMBL" id="CP010836">
    <property type="protein sequence ID" value="AJP72924.1"/>
    <property type="molecule type" value="Genomic_DNA"/>
</dbReference>